<evidence type="ECO:0000256" key="3">
    <source>
        <dbReference type="ARBA" id="ARBA00022692"/>
    </source>
</evidence>
<dbReference type="GO" id="GO:0008233">
    <property type="term" value="F:peptidase activity"/>
    <property type="evidence" value="ECO:0007669"/>
    <property type="project" value="UniProtKB-KW"/>
</dbReference>
<keyword evidence="4 6" id="KW-1133">Transmembrane helix</keyword>
<dbReference type="AlphaFoldDB" id="A0A2M9G2D5"/>
<name>A0A2M9G2D5_9PROT</name>
<dbReference type="GO" id="GO:0016020">
    <property type="term" value="C:membrane"/>
    <property type="evidence" value="ECO:0007669"/>
    <property type="project" value="UniProtKB-SubCell"/>
</dbReference>
<protein>
    <recommendedName>
        <fullName evidence="6">Protein HflK</fullName>
    </recommendedName>
</protein>
<dbReference type="GO" id="GO:0006508">
    <property type="term" value="P:proteolysis"/>
    <property type="evidence" value="ECO:0007669"/>
    <property type="project" value="UniProtKB-KW"/>
</dbReference>
<comment type="similarity">
    <text evidence="2 6">Belongs to the band 7/mec-2 family. HflK subfamily.</text>
</comment>
<feature type="region of interest" description="Disordered" evidence="7">
    <location>
        <begin position="1"/>
        <end position="41"/>
    </location>
</feature>
<dbReference type="InterPro" id="IPR010201">
    <property type="entry name" value="HflK"/>
</dbReference>
<dbReference type="OrthoDB" id="9779595at2"/>
<dbReference type="Pfam" id="PF01145">
    <property type="entry name" value="Band_7"/>
    <property type="match status" value="1"/>
</dbReference>
<comment type="subunit">
    <text evidence="6">HflC and HflK may interact to form a multimeric complex.</text>
</comment>
<dbReference type="PANTHER" id="PTHR43327:SF2">
    <property type="entry name" value="MODULATOR OF FTSH PROTEASE HFLK"/>
    <property type="match status" value="1"/>
</dbReference>
<dbReference type="Proteomes" id="UP000229498">
    <property type="component" value="Unassembled WGS sequence"/>
</dbReference>
<evidence type="ECO:0000256" key="5">
    <source>
        <dbReference type="ARBA" id="ARBA00023136"/>
    </source>
</evidence>
<comment type="subcellular location">
    <subcellularLocation>
        <location evidence="1">Membrane</location>
        <topology evidence="1">Single-pass membrane protein</topology>
    </subcellularLocation>
</comment>
<gene>
    <name evidence="9" type="primary">hflK</name>
    <name evidence="9" type="ORF">CVT23_08805</name>
</gene>
<organism evidence="9 10">
    <name type="scientific">Minwuia thermotolerans</name>
    <dbReference type="NCBI Taxonomy" id="2056226"/>
    <lineage>
        <taxon>Bacteria</taxon>
        <taxon>Pseudomonadati</taxon>
        <taxon>Pseudomonadota</taxon>
        <taxon>Alphaproteobacteria</taxon>
        <taxon>Minwuiales</taxon>
        <taxon>Minwuiaceae</taxon>
        <taxon>Minwuia</taxon>
    </lineage>
</organism>
<evidence type="ECO:0000256" key="2">
    <source>
        <dbReference type="ARBA" id="ARBA00006971"/>
    </source>
</evidence>
<dbReference type="InterPro" id="IPR050710">
    <property type="entry name" value="Band7/mec-2_domain"/>
</dbReference>
<evidence type="ECO:0000259" key="8">
    <source>
        <dbReference type="SMART" id="SM00244"/>
    </source>
</evidence>
<proteinExistence type="inferred from homology"/>
<dbReference type="CDD" id="cd03404">
    <property type="entry name" value="SPFH_HflK"/>
    <property type="match status" value="1"/>
</dbReference>
<comment type="function">
    <text evidence="6">HflC and HflK could encode or regulate a protease.</text>
</comment>
<feature type="transmembrane region" description="Helical" evidence="6">
    <location>
        <begin position="60"/>
        <end position="79"/>
    </location>
</feature>
<dbReference type="SUPFAM" id="SSF117892">
    <property type="entry name" value="Band 7/SPFH domain"/>
    <property type="match status" value="1"/>
</dbReference>
<evidence type="ECO:0000256" key="1">
    <source>
        <dbReference type="ARBA" id="ARBA00004167"/>
    </source>
</evidence>
<keyword evidence="5 6" id="KW-0472">Membrane</keyword>
<feature type="domain" description="Band 7" evidence="8">
    <location>
        <begin position="80"/>
        <end position="256"/>
    </location>
</feature>
<evidence type="ECO:0000313" key="10">
    <source>
        <dbReference type="Proteomes" id="UP000229498"/>
    </source>
</evidence>
<sequence length="372" mass="40667">MPWNSQGGGWQGGNGGGGRGPWGQGPSGGGGPGGPQRPDFEDMIRRGQDRFRSMMPGGGGNRSVILIVAVILIALFAVWQMSYRVSPSQQGIVLRFGEYVRTTQPGLNFKLPAPIETVLLPEVTKVQQTDIGFRRLGPDRKSEIKDESLMLTGDENIVDVEFAVQWRIADAGKFLFEIENPQATLKAVAESAMREIVGRTPIQAVLTTDKSRIEQTVQELVQRTLDDYNAGINILEAKLQKVDPPGNVIDAFRDVQRAKADRERKKNEADAYANSIVPVARGEAAKMLEEAEAYKQQTIAFAEGEASRFLAIAREYAQNTAITSRRLYLETMEEVMSGMDKVIINQSGGSGVVPYLPLNELTGKNRSGGNAQ</sequence>
<dbReference type="Gene3D" id="3.30.479.30">
    <property type="entry name" value="Band 7 domain"/>
    <property type="match status" value="1"/>
</dbReference>
<dbReference type="SMART" id="SM00244">
    <property type="entry name" value="PHB"/>
    <property type="match status" value="1"/>
</dbReference>
<comment type="caution">
    <text evidence="9">The sequence shown here is derived from an EMBL/GenBank/DDBJ whole genome shotgun (WGS) entry which is preliminary data.</text>
</comment>
<feature type="compositionally biased region" description="Gly residues" evidence="7">
    <location>
        <begin position="1"/>
        <end position="34"/>
    </location>
</feature>
<keyword evidence="9" id="KW-0378">Hydrolase</keyword>
<evidence type="ECO:0000256" key="4">
    <source>
        <dbReference type="ARBA" id="ARBA00022989"/>
    </source>
</evidence>
<dbReference type="EMBL" id="PHIG01000031">
    <property type="protein sequence ID" value="PJK29865.1"/>
    <property type="molecule type" value="Genomic_DNA"/>
</dbReference>
<dbReference type="InterPro" id="IPR036013">
    <property type="entry name" value="Band_7/SPFH_dom_sf"/>
</dbReference>
<dbReference type="NCBIfam" id="TIGR01933">
    <property type="entry name" value="hflK"/>
    <property type="match status" value="1"/>
</dbReference>
<accession>A0A2M9G2D5</accession>
<keyword evidence="3 6" id="KW-0812">Transmembrane</keyword>
<reference evidence="9 10" key="1">
    <citation type="submission" date="2017-11" db="EMBL/GenBank/DDBJ databases">
        <title>Draft genome sequence of Rhizobiales bacterium SY3-13.</title>
        <authorList>
            <person name="Sun C."/>
        </authorList>
    </citation>
    <scope>NUCLEOTIDE SEQUENCE [LARGE SCALE GENOMIC DNA]</scope>
    <source>
        <strain evidence="9 10">SY3-13</strain>
    </source>
</reference>
<keyword evidence="10" id="KW-1185">Reference proteome</keyword>
<keyword evidence="9" id="KW-0645">Protease</keyword>
<evidence type="ECO:0000256" key="7">
    <source>
        <dbReference type="SAM" id="MobiDB-lite"/>
    </source>
</evidence>
<dbReference type="PANTHER" id="PTHR43327">
    <property type="entry name" value="STOMATIN-LIKE PROTEIN 2, MITOCHONDRIAL"/>
    <property type="match status" value="1"/>
</dbReference>
<evidence type="ECO:0000256" key="6">
    <source>
        <dbReference type="RuleBase" id="RU364113"/>
    </source>
</evidence>
<dbReference type="InterPro" id="IPR001107">
    <property type="entry name" value="Band_7"/>
</dbReference>
<evidence type="ECO:0000313" key="9">
    <source>
        <dbReference type="EMBL" id="PJK29865.1"/>
    </source>
</evidence>